<keyword evidence="5 8" id="KW-1133">Transmembrane helix</keyword>
<evidence type="ECO:0000256" key="7">
    <source>
        <dbReference type="PIRSR" id="PIRSR600715-1"/>
    </source>
</evidence>
<keyword evidence="10" id="KW-1185">Reference proteome</keyword>
<evidence type="ECO:0000256" key="2">
    <source>
        <dbReference type="ARBA" id="ARBA00022475"/>
    </source>
</evidence>
<dbReference type="CDD" id="cd06853">
    <property type="entry name" value="GT_WecA_like"/>
    <property type="match status" value="1"/>
</dbReference>
<feature type="transmembrane region" description="Helical" evidence="8">
    <location>
        <begin position="214"/>
        <end position="235"/>
    </location>
</feature>
<protein>
    <submittedName>
        <fullName evidence="9">UDP-GlcNAc:undecaprenyl-phosphate GlcNAc-1-phosphate transferase</fullName>
    </submittedName>
</protein>
<dbReference type="Proteomes" id="UP000199612">
    <property type="component" value="Unassembled WGS sequence"/>
</dbReference>
<feature type="transmembrane region" description="Helical" evidence="8">
    <location>
        <begin position="132"/>
        <end position="151"/>
    </location>
</feature>
<keyword evidence="7" id="KW-0479">Metal-binding</keyword>
<reference evidence="10" key="1">
    <citation type="submission" date="2016-10" db="EMBL/GenBank/DDBJ databases">
        <authorList>
            <person name="Varghese N."/>
            <person name="Submissions S."/>
        </authorList>
    </citation>
    <scope>NUCLEOTIDE SEQUENCE [LARGE SCALE GENOMIC DNA]</scope>
    <source>
        <strain evidence="10">DSM 23664</strain>
    </source>
</reference>
<accession>A0A1I1GIP4</accession>
<dbReference type="PROSITE" id="PS01348">
    <property type="entry name" value="MRAY_2"/>
    <property type="match status" value="1"/>
</dbReference>
<organism evidence="9 10">
    <name type="scientific">Alkalibacterium subtropicum</name>
    <dbReference type="NCBI Taxonomy" id="753702"/>
    <lineage>
        <taxon>Bacteria</taxon>
        <taxon>Bacillati</taxon>
        <taxon>Bacillota</taxon>
        <taxon>Bacilli</taxon>
        <taxon>Lactobacillales</taxon>
        <taxon>Carnobacteriaceae</taxon>
        <taxon>Alkalibacterium</taxon>
    </lineage>
</organism>
<dbReference type="PANTHER" id="PTHR22926">
    <property type="entry name" value="PHOSPHO-N-ACETYLMURAMOYL-PENTAPEPTIDE-TRANSFERASE"/>
    <property type="match status" value="1"/>
</dbReference>
<dbReference type="Pfam" id="PF00953">
    <property type="entry name" value="Glycos_transf_4"/>
    <property type="match status" value="1"/>
</dbReference>
<evidence type="ECO:0000256" key="4">
    <source>
        <dbReference type="ARBA" id="ARBA00022692"/>
    </source>
</evidence>
<feature type="transmembrane region" description="Helical" evidence="8">
    <location>
        <begin position="294"/>
        <end position="312"/>
    </location>
</feature>
<keyword evidence="6 8" id="KW-0472">Membrane</keyword>
<dbReference type="InterPro" id="IPR000715">
    <property type="entry name" value="Glycosyl_transferase_4"/>
</dbReference>
<dbReference type="STRING" id="753702.SAMN04488102_10393"/>
<feature type="transmembrane region" description="Helical" evidence="8">
    <location>
        <begin position="47"/>
        <end position="66"/>
    </location>
</feature>
<evidence type="ECO:0000256" key="5">
    <source>
        <dbReference type="ARBA" id="ARBA00022989"/>
    </source>
</evidence>
<dbReference type="GO" id="GO:0005886">
    <property type="term" value="C:plasma membrane"/>
    <property type="evidence" value="ECO:0007669"/>
    <property type="project" value="UniProtKB-SubCell"/>
</dbReference>
<feature type="transmembrane region" description="Helical" evidence="8">
    <location>
        <begin position="241"/>
        <end position="263"/>
    </location>
</feature>
<evidence type="ECO:0000313" key="10">
    <source>
        <dbReference type="Proteomes" id="UP000199612"/>
    </source>
</evidence>
<dbReference type="GO" id="GO:0046872">
    <property type="term" value="F:metal ion binding"/>
    <property type="evidence" value="ECO:0007669"/>
    <property type="project" value="UniProtKB-KW"/>
</dbReference>
<feature type="binding site" evidence="7">
    <location>
        <position position="218"/>
    </location>
    <ligand>
        <name>Mg(2+)</name>
        <dbReference type="ChEBI" id="CHEBI:18420"/>
    </ligand>
</feature>
<dbReference type="InterPro" id="IPR018480">
    <property type="entry name" value="PNAcMuramoyl-5peptid_Trfase_CS"/>
</dbReference>
<proteinExistence type="predicted"/>
<dbReference type="AlphaFoldDB" id="A0A1I1GIP4"/>
<evidence type="ECO:0000313" key="9">
    <source>
        <dbReference type="EMBL" id="SFC11296.1"/>
    </source>
</evidence>
<keyword evidence="4 8" id="KW-0812">Transmembrane</keyword>
<dbReference type="GO" id="GO:0016780">
    <property type="term" value="F:phosphotransferase activity, for other substituted phosphate groups"/>
    <property type="evidence" value="ECO:0007669"/>
    <property type="project" value="InterPro"/>
</dbReference>
<comment type="cofactor">
    <cofactor evidence="7">
        <name>Mg(2+)</name>
        <dbReference type="ChEBI" id="CHEBI:18420"/>
    </cofactor>
</comment>
<evidence type="ECO:0000256" key="8">
    <source>
        <dbReference type="SAM" id="Phobius"/>
    </source>
</evidence>
<feature type="transmembrane region" description="Helical" evidence="8">
    <location>
        <begin position="318"/>
        <end position="341"/>
    </location>
</feature>
<keyword evidence="7" id="KW-0460">Magnesium</keyword>
<comment type="subcellular location">
    <subcellularLocation>
        <location evidence="1">Cell membrane</location>
        <topology evidence="1">Multi-pass membrane protein</topology>
    </subcellularLocation>
</comment>
<gene>
    <name evidence="9" type="ORF">SAMN04488102_10393</name>
</gene>
<dbReference type="GO" id="GO:0009103">
    <property type="term" value="P:lipopolysaccharide biosynthetic process"/>
    <property type="evidence" value="ECO:0007669"/>
    <property type="project" value="TreeGrafter"/>
</dbReference>
<sequence length="365" mass="40310">MYDMYQVLVNVLLTILISVTLTPLVRRLSFKVGAVDVPNKRRVNTKVMPSMGGLAIYLTFFFSVFVLQPVQFSISVPIFIASTIVLLTGVVDDIKEISPKAKMLGLIIAAVLVVLMNDLTVVQVSVPFRDDIFLSTWIGFPLTIFWILAITNSINLIDGLDGLASGVSVIALTTMGIIGVFFLDATSFVTSIMIFTLVGAIAGFLPYNFFPARIYLGDTGALFLGFMISVLSLYGLKNVTLITLIIPIVILGIPITDTVYAMLRRKLNKLPMSSADRHHMHHRLMSLGLTHKQTVLVIYLIAGIFSMIALLYPLSSLYGSILITIALLLGLEIFIELIGLVGEDRRPLLKKLRRFVDKLNNKDNK</sequence>
<feature type="transmembrane region" description="Helical" evidence="8">
    <location>
        <begin position="72"/>
        <end position="91"/>
    </location>
</feature>
<keyword evidence="3 9" id="KW-0808">Transferase</keyword>
<evidence type="ECO:0000256" key="6">
    <source>
        <dbReference type="ARBA" id="ARBA00023136"/>
    </source>
</evidence>
<evidence type="ECO:0000256" key="1">
    <source>
        <dbReference type="ARBA" id="ARBA00004651"/>
    </source>
</evidence>
<dbReference type="OrthoDB" id="9783652at2"/>
<feature type="binding site" evidence="7">
    <location>
        <position position="155"/>
    </location>
    <ligand>
        <name>Mg(2+)</name>
        <dbReference type="ChEBI" id="CHEBI:18420"/>
    </ligand>
</feature>
<feature type="transmembrane region" description="Helical" evidence="8">
    <location>
        <begin position="188"/>
        <end position="207"/>
    </location>
</feature>
<dbReference type="EMBL" id="FOLT01000003">
    <property type="protein sequence ID" value="SFC11296.1"/>
    <property type="molecule type" value="Genomic_DNA"/>
</dbReference>
<evidence type="ECO:0000256" key="3">
    <source>
        <dbReference type="ARBA" id="ARBA00022679"/>
    </source>
</evidence>
<dbReference type="PANTHER" id="PTHR22926:SF3">
    <property type="entry name" value="UNDECAPRENYL-PHOSPHATE ALPHA-N-ACETYLGLUCOSAMINYL 1-PHOSPHATE TRANSFERASE"/>
    <property type="match status" value="1"/>
</dbReference>
<dbReference type="GO" id="GO:0071555">
    <property type="term" value="P:cell wall organization"/>
    <property type="evidence" value="ECO:0007669"/>
    <property type="project" value="TreeGrafter"/>
</dbReference>
<feature type="transmembrane region" description="Helical" evidence="8">
    <location>
        <begin position="6"/>
        <end position="26"/>
    </location>
</feature>
<dbReference type="GO" id="GO:0044038">
    <property type="term" value="P:cell wall macromolecule biosynthetic process"/>
    <property type="evidence" value="ECO:0007669"/>
    <property type="project" value="TreeGrafter"/>
</dbReference>
<keyword evidence="2" id="KW-1003">Cell membrane</keyword>
<feature type="transmembrane region" description="Helical" evidence="8">
    <location>
        <begin position="163"/>
        <end position="182"/>
    </location>
</feature>
<name>A0A1I1GIP4_9LACT</name>
<feature type="transmembrane region" description="Helical" evidence="8">
    <location>
        <begin position="103"/>
        <end position="126"/>
    </location>
</feature>